<organism evidence="4 5">
    <name type="scientific">Sorangium cellulosum</name>
    <name type="common">Polyangium cellulosum</name>
    <dbReference type="NCBI Taxonomy" id="56"/>
    <lineage>
        <taxon>Bacteria</taxon>
        <taxon>Pseudomonadati</taxon>
        <taxon>Myxococcota</taxon>
        <taxon>Polyangia</taxon>
        <taxon>Polyangiales</taxon>
        <taxon>Polyangiaceae</taxon>
        <taxon>Sorangium</taxon>
    </lineage>
</organism>
<dbReference type="Proteomes" id="UP000075420">
    <property type="component" value="Unassembled WGS sequence"/>
</dbReference>
<comment type="catalytic activity">
    <reaction evidence="3">
        <text>a purine D-ribonucleoside + phosphate = a purine nucleobase + alpha-D-ribose 1-phosphate</text>
        <dbReference type="Rhea" id="RHEA:19805"/>
        <dbReference type="ChEBI" id="CHEBI:26386"/>
        <dbReference type="ChEBI" id="CHEBI:43474"/>
        <dbReference type="ChEBI" id="CHEBI:57720"/>
        <dbReference type="ChEBI" id="CHEBI:142355"/>
        <dbReference type="EC" id="2.4.2.1"/>
    </reaction>
</comment>
<protein>
    <recommendedName>
        <fullName evidence="3">Pyrimidine/purine nucleoside phosphorylase</fullName>
        <ecNumber evidence="3">2.4.2.1</ecNumber>
        <ecNumber evidence="3">2.4.2.2</ecNumber>
    </recommendedName>
    <alternativeName>
        <fullName evidence="3">Adenosine phosphorylase</fullName>
    </alternativeName>
    <alternativeName>
        <fullName evidence="3">Cytidine phosphorylase</fullName>
    </alternativeName>
    <alternativeName>
        <fullName evidence="3">Guanosine phosphorylase</fullName>
    </alternativeName>
    <alternativeName>
        <fullName evidence="3">Inosine phosphorylase</fullName>
    </alternativeName>
    <alternativeName>
        <fullName evidence="3">Thymidine phosphorylase</fullName>
    </alternativeName>
    <alternativeName>
        <fullName evidence="3">Uridine phosphorylase</fullName>
    </alternativeName>
    <alternativeName>
        <fullName evidence="3">Xanthosine phosphorylase</fullName>
    </alternativeName>
</protein>
<dbReference type="Gene3D" id="2.60.120.10">
    <property type="entry name" value="Jelly Rolls"/>
    <property type="match status" value="1"/>
</dbReference>
<dbReference type="EC" id="2.4.2.1" evidence="3"/>
<sequence>MLKHNSYFNGGVQSLGFERHGRRQTMGVIDTGEFHFSTDAPERMTVVTGELAVRFDGSPEWRVYPAGTAFEVPGKSGFDVKASQPAGYLCEFL</sequence>
<comment type="similarity">
    <text evidence="3">Belongs to the nucleoside phosphorylase PpnP family.</text>
</comment>
<dbReference type="InterPro" id="IPR009664">
    <property type="entry name" value="Ppnp"/>
</dbReference>
<dbReference type="EC" id="2.4.2.2" evidence="3"/>
<evidence type="ECO:0000256" key="3">
    <source>
        <dbReference type="HAMAP-Rule" id="MF_01537"/>
    </source>
</evidence>
<dbReference type="GO" id="GO:0009032">
    <property type="term" value="F:thymidine phosphorylase activity"/>
    <property type="evidence" value="ECO:0007669"/>
    <property type="project" value="RHEA"/>
</dbReference>
<dbReference type="Pfam" id="PF06865">
    <property type="entry name" value="Ppnp"/>
    <property type="match status" value="1"/>
</dbReference>
<evidence type="ECO:0000256" key="2">
    <source>
        <dbReference type="ARBA" id="ARBA00022679"/>
    </source>
</evidence>
<dbReference type="HAMAP" id="MF_01537">
    <property type="entry name" value="Nucleos_phosphorylase_PpnP"/>
    <property type="match status" value="1"/>
</dbReference>
<accession>A0A150P300</accession>
<comment type="catalytic activity">
    <reaction evidence="3">
        <text>xanthosine + phosphate = alpha-D-ribose 1-phosphate + xanthine</text>
        <dbReference type="Rhea" id="RHEA:27638"/>
        <dbReference type="ChEBI" id="CHEBI:17712"/>
        <dbReference type="ChEBI" id="CHEBI:18107"/>
        <dbReference type="ChEBI" id="CHEBI:43474"/>
        <dbReference type="ChEBI" id="CHEBI:57720"/>
        <dbReference type="EC" id="2.4.2.1"/>
    </reaction>
</comment>
<keyword evidence="1 3" id="KW-0328">Glycosyltransferase</keyword>
<proteinExistence type="inferred from homology"/>
<dbReference type="GO" id="GO:0047975">
    <property type="term" value="F:guanosine phosphorylase activity"/>
    <property type="evidence" value="ECO:0007669"/>
    <property type="project" value="RHEA"/>
</dbReference>
<dbReference type="InterPro" id="IPR011051">
    <property type="entry name" value="RmlC_Cupin_sf"/>
</dbReference>
<dbReference type="GO" id="GO:0004850">
    <property type="term" value="F:uridine phosphorylase activity"/>
    <property type="evidence" value="ECO:0007669"/>
    <property type="project" value="RHEA"/>
</dbReference>
<evidence type="ECO:0000313" key="5">
    <source>
        <dbReference type="Proteomes" id="UP000075420"/>
    </source>
</evidence>
<comment type="caution">
    <text evidence="4">The sequence shown here is derived from an EMBL/GenBank/DDBJ whole genome shotgun (WGS) entry which is preliminary data.</text>
</comment>
<comment type="catalytic activity">
    <reaction evidence="3">
        <text>cytidine + phosphate = cytosine + alpha-D-ribose 1-phosphate</text>
        <dbReference type="Rhea" id="RHEA:52540"/>
        <dbReference type="ChEBI" id="CHEBI:16040"/>
        <dbReference type="ChEBI" id="CHEBI:17562"/>
        <dbReference type="ChEBI" id="CHEBI:43474"/>
        <dbReference type="ChEBI" id="CHEBI:57720"/>
        <dbReference type="EC" id="2.4.2.2"/>
    </reaction>
</comment>
<keyword evidence="2 3" id="KW-0808">Transferase</keyword>
<comment type="catalytic activity">
    <reaction evidence="3">
        <text>adenosine + phosphate = alpha-D-ribose 1-phosphate + adenine</text>
        <dbReference type="Rhea" id="RHEA:27642"/>
        <dbReference type="ChEBI" id="CHEBI:16335"/>
        <dbReference type="ChEBI" id="CHEBI:16708"/>
        <dbReference type="ChEBI" id="CHEBI:43474"/>
        <dbReference type="ChEBI" id="CHEBI:57720"/>
        <dbReference type="EC" id="2.4.2.1"/>
    </reaction>
</comment>
<evidence type="ECO:0000256" key="1">
    <source>
        <dbReference type="ARBA" id="ARBA00022676"/>
    </source>
</evidence>
<dbReference type="GO" id="GO:0005829">
    <property type="term" value="C:cytosol"/>
    <property type="evidence" value="ECO:0007669"/>
    <property type="project" value="TreeGrafter"/>
</dbReference>
<reference evidence="4 5" key="1">
    <citation type="submission" date="2014-02" db="EMBL/GenBank/DDBJ databases">
        <title>The small core and large imbalanced accessory genome model reveals a collaborative survival strategy of Sorangium cellulosum strains in nature.</title>
        <authorList>
            <person name="Han K."/>
            <person name="Peng R."/>
            <person name="Blom J."/>
            <person name="Li Y.-Z."/>
        </authorList>
    </citation>
    <scope>NUCLEOTIDE SEQUENCE [LARGE SCALE GENOMIC DNA]</scope>
    <source>
        <strain evidence="4 5">So0157-25</strain>
    </source>
</reference>
<dbReference type="EMBL" id="JELY01003338">
    <property type="protein sequence ID" value="KYF49594.1"/>
    <property type="molecule type" value="Genomic_DNA"/>
</dbReference>
<dbReference type="PANTHER" id="PTHR36540:SF1">
    <property type="entry name" value="PYRIMIDINE_PURINE NUCLEOSIDE PHOSPHORYLASE"/>
    <property type="match status" value="1"/>
</dbReference>
<evidence type="ECO:0000313" key="4">
    <source>
        <dbReference type="EMBL" id="KYF49594.1"/>
    </source>
</evidence>
<gene>
    <name evidence="3" type="primary">ppnP</name>
    <name evidence="4" type="ORF">BE08_25495</name>
</gene>
<dbReference type="SUPFAM" id="SSF51182">
    <property type="entry name" value="RmlC-like cupins"/>
    <property type="match status" value="1"/>
</dbReference>
<comment type="catalytic activity">
    <reaction evidence="3">
        <text>uridine + phosphate = alpha-D-ribose 1-phosphate + uracil</text>
        <dbReference type="Rhea" id="RHEA:24388"/>
        <dbReference type="ChEBI" id="CHEBI:16704"/>
        <dbReference type="ChEBI" id="CHEBI:17568"/>
        <dbReference type="ChEBI" id="CHEBI:43474"/>
        <dbReference type="ChEBI" id="CHEBI:57720"/>
        <dbReference type="EC" id="2.4.2.2"/>
    </reaction>
</comment>
<comment type="catalytic activity">
    <reaction evidence="3">
        <text>inosine + phosphate = alpha-D-ribose 1-phosphate + hypoxanthine</text>
        <dbReference type="Rhea" id="RHEA:27646"/>
        <dbReference type="ChEBI" id="CHEBI:17368"/>
        <dbReference type="ChEBI" id="CHEBI:17596"/>
        <dbReference type="ChEBI" id="CHEBI:43474"/>
        <dbReference type="ChEBI" id="CHEBI:57720"/>
        <dbReference type="EC" id="2.4.2.1"/>
    </reaction>
</comment>
<comment type="catalytic activity">
    <reaction evidence="3">
        <text>guanosine + phosphate = alpha-D-ribose 1-phosphate + guanine</text>
        <dbReference type="Rhea" id="RHEA:13233"/>
        <dbReference type="ChEBI" id="CHEBI:16235"/>
        <dbReference type="ChEBI" id="CHEBI:16750"/>
        <dbReference type="ChEBI" id="CHEBI:43474"/>
        <dbReference type="ChEBI" id="CHEBI:57720"/>
        <dbReference type="EC" id="2.4.2.1"/>
    </reaction>
</comment>
<comment type="function">
    <text evidence="3">Catalyzes the phosphorolysis of diverse nucleosides, yielding D-ribose 1-phosphate and the respective free bases. Can use uridine, adenosine, guanosine, cytidine, thymidine, inosine and xanthosine as substrates. Also catalyzes the reverse reactions.</text>
</comment>
<name>A0A150P300_SORCE</name>
<comment type="catalytic activity">
    <reaction evidence="3">
        <text>thymidine + phosphate = 2-deoxy-alpha-D-ribose 1-phosphate + thymine</text>
        <dbReference type="Rhea" id="RHEA:16037"/>
        <dbReference type="ChEBI" id="CHEBI:17748"/>
        <dbReference type="ChEBI" id="CHEBI:17821"/>
        <dbReference type="ChEBI" id="CHEBI:43474"/>
        <dbReference type="ChEBI" id="CHEBI:57259"/>
        <dbReference type="EC" id="2.4.2.2"/>
    </reaction>
</comment>
<dbReference type="AlphaFoldDB" id="A0A150P300"/>
<dbReference type="PANTHER" id="PTHR36540">
    <property type="entry name" value="PYRIMIDINE/PURINE NUCLEOSIDE PHOSPHORYLASE"/>
    <property type="match status" value="1"/>
</dbReference>
<dbReference type="GO" id="GO:0004731">
    <property type="term" value="F:purine-nucleoside phosphorylase activity"/>
    <property type="evidence" value="ECO:0007669"/>
    <property type="project" value="UniProtKB-UniRule"/>
</dbReference>
<dbReference type="InterPro" id="IPR014710">
    <property type="entry name" value="RmlC-like_jellyroll"/>
</dbReference>